<proteinExistence type="predicted"/>
<keyword evidence="2" id="KW-0805">Transcription regulation</keyword>
<dbReference type="AlphaFoldDB" id="A0A1M2UU05"/>
<sequence>MRISELERRTGVSRDTLRYYEKQGLIREVGRSGNNYRDYPEQAVARVSMVRQLKRLGFSLSEIRELLDAVRSDRIDCLQGAAVMARKGALVDARIAELTAVRELLKQEQARLEASAREHGLA</sequence>
<dbReference type="GO" id="GO:0003700">
    <property type="term" value="F:DNA-binding transcription factor activity"/>
    <property type="evidence" value="ECO:0007669"/>
    <property type="project" value="InterPro"/>
</dbReference>
<keyword evidence="1" id="KW-0678">Repressor</keyword>
<dbReference type="InterPro" id="IPR047057">
    <property type="entry name" value="MerR_fam"/>
</dbReference>
<dbReference type="OrthoDB" id="9802039at2"/>
<keyword evidence="3" id="KW-0238">DNA-binding</keyword>
<dbReference type="PANTHER" id="PTHR30204:SF69">
    <property type="entry name" value="MERR-FAMILY TRANSCRIPTIONAL REGULATOR"/>
    <property type="match status" value="1"/>
</dbReference>
<dbReference type="InterPro" id="IPR000551">
    <property type="entry name" value="MerR-type_HTH_dom"/>
</dbReference>
<accession>A0A1M2UU05</accession>
<keyword evidence="7" id="KW-1185">Reference proteome</keyword>
<dbReference type="PRINTS" id="PR00040">
    <property type="entry name" value="HTHMERR"/>
</dbReference>
<organism evidence="6 7">
    <name type="scientific">Marinobacter nauticus</name>
    <name type="common">Marinobacter hydrocarbonoclasticus</name>
    <name type="synonym">Marinobacter aquaeolei</name>
    <dbReference type="NCBI Taxonomy" id="2743"/>
    <lineage>
        <taxon>Bacteria</taxon>
        <taxon>Pseudomonadati</taxon>
        <taxon>Pseudomonadota</taxon>
        <taxon>Gammaproteobacteria</taxon>
        <taxon>Pseudomonadales</taxon>
        <taxon>Marinobacteraceae</taxon>
        <taxon>Marinobacter</taxon>
    </lineage>
</organism>
<evidence type="ECO:0000259" key="5">
    <source>
        <dbReference type="PROSITE" id="PS50937"/>
    </source>
</evidence>
<dbReference type="PANTHER" id="PTHR30204">
    <property type="entry name" value="REDOX-CYCLING DRUG-SENSING TRANSCRIPTIONAL ACTIVATOR SOXR"/>
    <property type="match status" value="1"/>
</dbReference>
<evidence type="ECO:0000313" key="7">
    <source>
        <dbReference type="Proteomes" id="UP000183986"/>
    </source>
</evidence>
<evidence type="ECO:0000256" key="1">
    <source>
        <dbReference type="ARBA" id="ARBA00022491"/>
    </source>
</evidence>
<dbReference type="SUPFAM" id="SSF46955">
    <property type="entry name" value="Putative DNA-binding domain"/>
    <property type="match status" value="1"/>
</dbReference>
<dbReference type="SMART" id="SM00422">
    <property type="entry name" value="HTH_MERR"/>
    <property type="match status" value="1"/>
</dbReference>
<evidence type="ECO:0000256" key="4">
    <source>
        <dbReference type="ARBA" id="ARBA00023163"/>
    </source>
</evidence>
<gene>
    <name evidence="6" type="ORF">BEE62_01090</name>
</gene>
<dbReference type="Proteomes" id="UP000183986">
    <property type="component" value="Unassembled WGS sequence"/>
</dbReference>
<dbReference type="InterPro" id="IPR009061">
    <property type="entry name" value="DNA-bd_dom_put_sf"/>
</dbReference>
<reference evidence="6" key="1">
    <citation type="submission" date="2016-11" db="EMBL/GenBank/DDBJ databases">
        <title>Draft Genome Sequence of Marinobacter hydrocarbonoclasticus strain STW2, a polyaromatic aromatic hydrocarbon degrading and denitrifying bacterium from rhizosphere of Seagrass Enhalus acodoides.</title>
        <authorList>
            <person name="Ling J."/>
            <person name="Dong J."/>
        </authorList>
    </citation>
    <scope>NUCLEOTIDE SEQUENCE [LARGE SCALE GENOMIC DNA]</scope>
    <source>
        <strain evidence="6">STW2</strain>
    </source>
</reference>
<dbReference type="PROSITE" id="PS50937">
    <property type="entry name" value="HTH_MERR_2"/>
    <property type="match status" value="1"/>
</dbReference>
<feature type="domain" description="HTH merR-type" evidence="5">
    <location>
        <begin position="1"/>
        <end position="69"/>
    </location>
</feature>
<evidence type="ECO:0000313" key="6">
    <source>
        <dbReference type="EMBL" id="OJS98815.1"/>
    </source>
</evidence>
<dbReference type="Pfam" id="PF13411">
    <property type="entry name" value="MerR_1"/>
    <property type="match status" value="1"/>
</dbReference>
<keyword evidence="4" id="KW-0804">Transcription</keyword>
<evidence type="ECO:0000256" key="2">
    <source>
        <dbReference type="ARBA" id="ARBA00023015"/>
    </source>
</evidence>
<protein>
    <submittedName>
        <fullName evidence="6">MerR family transcriptional regulator</fullName>
    </submittedName>
</protein>
<evidence type="ECO:0000256" key="3">
    <source>
        <dbReference type="ARBA" id="ARBA00023125"/>
    </source>
</evidence>
<comment type="caution">
    <text evidence="6">The sequence shown here is derived from an EMBL/GenBank/DDBJ whole genome shotgun (WGS) entry which is preliminary data.</text>
</comment>
<dbReference type="GO" id="GO:0003677">
    <property type="term" value="F:DNA binding"/>
    <property type="evidence" value="ECO:0007669"/>
    <property type="project" value="UniProtKB-KW"/>
</dbReference>
<dbReference type="Gene3D" id="1.10.1660.10">
    <property type="match status" value="1"/>
</dbReference>
<name>A0A1M2UU05_MARNT</name>
<dbReference type="RefSeq" id="WP_072675930.1">
    <property type="nucleotide sequence ID" value="NZ_MPKY01000001.1"/>
</dbReference>
<dbReference type="EMBL" id="MPKY01000001">
    <property type="protein sequence ID" value="OJS98815.1"/>
    <property type="molecule type" value="Genomic_DNA"/>
</dbReference>